<evidence type="ECO:0000259" key="2">
    <source>
        <dbReference type="SMART" id="SM00458"/>
    </source>
</evidence>
<protein>
    <recommendedName>
        <fullName evidence="2">Ricin B lectin domain-containing protein</fullName>
    </recommendedName>
</protein>
<dbReference type="InterPro" id="IPR035992">
    <property type="entry name" value="Ricin_B-like_lectins"/>
</dbReference>
<dbReference type="EMBL" id="AP023439">
    <property type="protein sequence ID" value="BCL18611.1"/>
    <property type="molecule type" value="Genomic_DNA"/>
</dbReference>
<feature type="compositionally biased region" description="Basic residues" evidence="1">
    <location>
        <begin position="644"/>
        <end position="658"/>
    </location>
</feature>
<dbReference type="KEGG" id="stui:GCM10017668_04540"/>
<dbReference type="SMART" id="SM00458">
    <property type="entry name" value="RICIN"/>
    <property type="match status" value="1"/>
</dbReference>
<evidence type="ECO:0000256" key="1">
    <source>
        <dbReference type="SAM" id="MobiDB-lite"/>
    </source>
</evidence>
<feature type="compositionally biased region" description="Basic and acidic residues" evidence="1">
    <location>
        <begin position="351"/>
        <end position="369"/>
    </location>
</feature>
<sequence>MKDAGPSNSPAPARRFGATDEQLSAELRKWTGATPALHPVGELLDRHWEAAFAYARLCTDGPGSAGMLTTAAFTRLFGETLRQNGPTSAWRPHLLLTVRRIAAEWAGDHRCDTLHPDLLAGTGDGDRPASRLLPSPRRRLLSGAFQRLPQSARCLLWHVEVEAEPLVSPAGLLGLDEEGARVELGRARDRLREEALQLHRELAPDEECRRYLRLLDVTFRRGGLGIDPDLRAHIEGCGHCSASADQLDQFNHDLGVALSEAVLGWGGRDYAQRRAHEAGHSAGGGRHGGKPERPGPAAGAAAAVMPAGAARELFPDPVALAREVFPDPVDLTYEIIPEPVRPPRETSPGPARERREAVQDPARTPRETHPGQTGEGREAFPGPMGGVPEGFPGPVRAPREEFTGQAGEAFRDPVRAPGETYPGPTGEVHGAFPGPVGGVPEGFPGPVRAPREEFTGQAGEAFRDRVRAPGETYPGPAGEGHGASPGPVGGVPEDIPGPVRASRETFTGPAGEGHGASPGPLGGAPEGFPGPVRAQFTGSAGEAFRDPVRAPRETYPGPAGEGREVFPDPVALAGAVGESFSAPGGPAAVPPPPPRPEGVTPAAGARPEGVARAAGAARTPARADVTVPPAPAPRGSRPDGPRTAARRSAQKAARRTARRRNLTAGVLTVSGLVVLPLVLWSTVNSGDGARAGADRPTGEAPDTDAGEASRDPSWTGAGDARKGALRGRLHNVSSDLCVGIDGEKAVAGGEAELTTCSADAAQQWTYETDGLLRNGAAPDLCLDSQLGYSVRLAPCAGASRPDPKNIRYDFTLQGTLVPRSDQDLALAPAATDGSGALVLKARTDDEVQRWVIDTSKADLKMKAVNWNAAVPAPRPTPPPPPTPSKTPEPTPTPSATSPAPQPTPSGPAATDSPCDRYGYYCDSDGQYGNPGYGYPGYGYGYGGRR</sequence>
<dbReference type="PROSITE" id="PS50231">
    <property type="entry name" value="RICIN_B_LECTIN"/>
    <property type="match status" value="1"/>
</dbReference>
<dbReference type="SUPFAM" id="SSF50370">
    <property type="entry name" value="Ricin B-like lectins"/>
    <property type="match status" value="1"/>
</dbReference>
<proteinExistence type="predicted"/>
<feature type="compositionally biased region" description="Pro residues" evidence="1">
    <location>
        <begin position="872"/>
        <end position="892"/>
    </location>
</feature>
<feature type="compositionally biased region" description="Gly residues" evidence="1">
    <location>
        <begin position="477"/>
        <end position="489"/>
    </location>
</feature>
<accession>A0A7G1N7B7</accession>
<organism evidence="3 4">
    <name type="scientific">Streptomyces tuirus</name>
    <dbReference type="NCBI Taxonomy" id="68278"/>
    <lineage>
        <taxon>Bacteria</taxon>
        <taxon>Bacillati</taxon>
        <taxon>Actinomycetota</taxon>
        <taxon>Actinomycetes</taxon>
        <taxon>Kitasatosporales</taxon>
        <taxon>Streptomycetaceae</taxon>
        <taxon>Streptomyces</taxon>
    </lineage>
</organism>
<dbReference type="AlphaFoldDB" id="A0A7G1N7B7"/>
<reference evidence="3 4" key="1">
    <citation type="journal article" date="2014" name="Int. J. Syst. Evol. Microbiol.">
        <title>Complete genome sequence of Corynebacterium casei LMG S-19264T (=DSM 44701T), isolated from a smear-ripened cheese.</title>
        <authorList>
            <consortium name="US DOE Joint Genome Institute (JGI-PGF)"/>
            <person name="Walter F."/>
            <person name="Albersmeier A."/>
            <person name="Kalinowski J."/>
            <person name="Ruckert C."/>
        </authorList>
    </citation>
    <scope>NUCLEOTIDE SEQUENCE [LARGE SCALE GENOMIC DNA]</scope>
    <source>
        <strain evidence="3 4">JCM 4255</strain>
    </source>
</reference>
<dbReference type="InterPro" id="IPR000772">
    <property type="entry name" value="Ricin_B_lectin"/>
</dbReference>
<evidence type="ECO:0000313" key="4">
    <source>
        <dbReference type="Proteomes" id="UP000516373"/>
    </source>
</evidence>
<dbReference type="Gene3D" id="2.80.10.50">
    <property type="match status" value="1"/>
</dbReference>
<feature type="compositionally biased region" description="Gly residues" evidence="1">
    <location>
        <begin position="928"/>
        <end position="945"/>
    </location>
</feature>
<feature type="region of interest" description="Disordered" evidence="1">
    <location>
        <begin position="336"/>
        <end position="384"/>
    </location>
</feature>
<dbReference type="Proteomes" id="UP000516373">
    <property type="component" value="Chromosome"/>
</dbReference>
<feature type="region of interest" description="Disordered" evidence="1">
    <location>
        <begin position="275"/>
        <end position="300"/>
    </location>
</feature>
<feature type="region of interest" description="Disordered" evidence="1">
    <location>
        <begin position="869"/>
        <end position="945"/>
    </location>
</feature>
<gene>
    <name evidence="3" type="ORF">GCM10017668_04540</name>
</gene>
<feature type="region of interest" description="Disordered" evidence="1">
    <location>
        <begin position="686"/>
        <end position="721"/>
    </location>
</feature>
<feature type="compositionally biased region" description="Gly residues" evidence="1">
    <location>
        <begin position="510"/>
        <end position="525"/>
    </location>
</feature>
<feature type="compositionally biased region" description="Basic and acidic residues" evidence="1">
    <location>
        <begin position="543"/>
        <end position="552"/>
    </location>
</feature>
<feature type="compositionally biased region" description="Low complexity" evidence="1">
    <location>
        <begin position="597"/>
        <end position="623"/>
    </location>
</feature>
<feature type="region of interest" description="Disordered" evidence="1">
    <location>
        <begin position="467"/>
        <end position="658"/>
    </location>
</feature>
<dbReference type="Pfam" id="PF00652">
    <property type="entry name" value="Ricin_B_lectin"/>
    <property type="match status" value="1"/>
</dbReference>
<evidence type="ECO:0000313" key="3">
    <source>
        <dbReference type="EMBL" id="BCL18611.1"/>
    </source>
</evidence>
<feature type="domain" description="Ricin B lectin" evidence="2">
    <location>
        <begin position="726"/>
        <end position="853"/>
    </location>
</feature>
<name>A0A7G1N7B7_9ACTN</name>